<dbReference type="Proteomes" id="UP001165302">
    <property type="component" value="Unassembled WGS sequence"/>
</dbReference>
<reference evidence="1" key="1">
    <citation type="submission" date="2020-10" db="EMBL/GenBank/DDBJ databases">
        <authorList>
            <person name="Lu T."/>
            <person name="Wang Q."/>
            <person name="Han X."/>
        </authorList>
    </citation>
    <scope>NUCLEOTIDE SEQUENCE</scope>
    <source>
        <strain evidence="1">WQ 366</strain>
    </source>
</reference>
<accession>A0ABS7Z7D2</accession>
<keyword evidence="2" id="KW-1185">Reference proteome</keyword>
<dbReference type="EMBL" id="JADEYP010000017">
    <property type="protein sequence ID" value="MCA5005507.1"/>
    <property type="molecule type" value="Genomic_DNA"/>
</dbReference>
<gene>
    <name evidence="1" type="ORF">IPZ78_10125</name>
</gene>
<protein>
    <recommendedName>
        <fullName evidence="3">Lipoprotein</fullName>
    </recommendedName>
</protein>
<sequence>MRIKLIQYILSVILLSCLAFKTSAPLIHITSHNTEFVEQFSTENETKEIEKLYEIEVFIQSVFSYLFVSNSIELNFIEKKHKLPFIHFQLHYPPPNVLI</sequence>
<evidence type="ECO:0000313" key="1">
    <source>
        <dbReference type="EMBL" id="MCA5005507.1"/>
    </source>
</evidence>
<dbReference type="RefSeq" id="WP_225553310.1">
    <property type="nucleotide sequence ID" value="NZ_JADEYP010000017.1"/>
</dbReference>
<name>A0ABS7Z7D2_9SPHI</name>
<evidence type="ECO:0000313" key="2">
    <source>
        <dbReference type="Proteomes" id="UP001165302"/>
    </source>
</evidence>
<dbReference type="PROSITE" id="PS51257">
    <property type="entry name" value="PROKAR_LIPOPROTEIN"/>
    <property type="match status" value="1"/>
</dbReference>
<proteinExistence type="predicted"/>
<organism evidence="1 2">
    <name type="scientific">Sphingobacterium bovistauri</name>
    <dbReference type="NCBI Taxonomy" id="2781959"/>
    <lineage>
        <taxon>Bacteria</taxon>
        <taxon>Pseudomonadati</taxon>
        <taxon>Bacteroidota</taxon>
        <taxon>Sphingobacteriia</taxon>
        <taxon>Sphingobacteriales</taxon>
        <taxon>Sphingobacteriaceae</taxon>
        <taxon>Sphingobacterium</taxon>
    </lineage>
</organism>
<evidence type="ECO:0008006" key="3">
    <source>
        <dbReference type="Google" id="ProtNLM"/>
    </source>
</evidence>
<comment type="caution">
    <text evidence="1">The sequence shown here is derived from an EMBL/GenBank/DDBJ whole genome shotgun (WGS) entry which is preliminary data.</text>
</comment>